<organism evidence="1 2">
    <name type="scientific">Rhizobium leguminosarum</name>
    <dbReference type="NCBI Taxonomy" id="384"/>
    <lineage>
        <taxon>Bacteria</taxon>
        <taxon>Pseudomonadati</taxon>
        <taxon>Pseudomonadota</taxon>
        <taxon>Alphaproteobacteria</taxon>
        <taxon>Hyphomicrobiales</taxon>
        <taxon>Rhizobiaceae</taxon>
        <taxon>Rhizobium/Agrobacterium group</taxon>
        <taxon>Rhizobium</taxon>
    </lineage>
</organism>
<dbReference type="AlphaFoldDB" id="A0AAE2MRM4"/>
<proteinExistence type="predicted"/>
<gene>
    <name evidence="1" type="ORF">GGE16_006217</name>
</gene>
<reference evidence="1 2" key="1">
    <citation type="submission" date="2020-08" db="EMBL/GenBank/DDBJ databases">
        <title>Genomic Encyclopedia of Type Strains, Phase IV (KMG-V): Genome sequencing to study the core and pangenomes of soil and plant-associated prokaryotes.</title>
        <authorList>
            <person name="Whitman W."/>
        </authorList>
    </citation>
    <scope>NUCLEOTIDE SEQUENCE [LARGE SCALE GENOMIC DNA]</scope>
    <source>
        <strain evidence="1 2">SEMIA 415</strain>
    </source>
</reference>
<sequence length="34" mass="3918">MKLAPFLPFDFDFVLVFQPFALTKDLQAVLSTTR</sequence>
<comment type="caution">
    <text evidence="1">The sequence shown here is derived from an EMBL/GenBank/DDBJ whole genome shotgun (WGS) entry which is preliminary data.</text>
</comment>
<dbReference type="EMBL" id="JACIGO010000013">
    <property type="protein sequence ID" value="MBB4294120.1"/>
    <property type="molecule type" value="Genomic_DNA"/>
</dbReference>
<evidence type="ECO:0000313" key="2">
    <source>
        <dbReference type="Proteomes" id="UP000538507"/>
    </source>
</evidence>
<protein>
    <submittedName>
        <fullName evidence="1">Uncharacterized protein</fullName>
    </submittedName>
</protein>
<name>A0AAE2MRM4_RHILE</name>
<accession>A0AAE2MRM4</accession>
<dbReference type="Proteomes" id="UP000538507">
    <property type="component" value="Unassembled WGS sequence"/>
</dbReference>
<evidence type="ECO:0000313" key="1">
    <source>
        <dbReference type="EMBL" id="MBB4294120.1"/>
    </source>
</evidence>